<feature type="compositionally biased region" description="Low complexity" evidence="1">
    <location>
        <begin position="140"/>
        <end position="154"/>
    </location>
</feature>
<sequence length="255" mass="28442">EAGPGRAGRRAAAGRLRLREHRARRRPHRRAVRHRHRLRRRVADRDVQHARPPVRGGEPGPDRTVQLRAQLRAGREHRAGRAGGRVRLRERRQHAVGRRGRRRGRPADVRPQRARDRGPAGRPGPGDRPGRPGPARGEGRALPGAGAVRGAGPDRPGPGGPGGHPGDLRRRREGRAHRRPAGRGGRRPGLRHRRAGRRRRGPRRRDPGRGERVHGVPDRDPHRLAQPGRRGGVRRVRPLGRGHPGADRSRLRRSV</sequence>
<proteinExistence type="predicted"/>
<feature type="non-terminal residue" evidence="2">
    <location>
        <position position="1"/>
    </location>
</feature>
<feature type="compositionally biased region" description="Low complexity" evidence="1">
    <location>
        <begin position="1"/>
        <end position="15"/>
    </location>
</feature>
<gene>
    <name evidence="2" type="ORF">AVDCRST_MAG41-1897</name>
</gene>
<dbReference type="EMBL" id="CADCTP010000176">
    <property type="protein sequence ID" value="CAA9251141.1"/>
    <property type="molecule type" value="Genomic_DNA"/>
</dbReference>
<feature type="region of interest" description="Disordered" evidence="1">
    <location>
        <begin position="1"/>
        <end position="255"/>
    </location>
</feature>
<feature type="compositionally biased region" description="Basic residues" evidence="1">
    <location>
        <begin position="231"/>
        <end position="240"/>
    </location>
</feature>
<feature type="compositionally biased region" description="Basic and acidic residues" evidence="1">
    <location>
        <begin position="105"/>
        <end position="119"/>
    </location>
</feature>
<accession>A0A6J4IGH9</accession>
<feature type="non-terminal residue" evidence="2">
    <location>
        <position position="255"/>
    </location>
</feature>
<feature type="compositionally biased region" description="Basic residues" evidence="1">
    <location>
        <begin position="80"/>
        <end position="104"/>
    </location>
</feature>
<feature type="compositionally biased region" description="Basic residues" evidence="1">
    <location>
        <begin position="16"/>
        <end position="40"/>
    </location>
</feature>
<evidence type="ECO:0000256" key="1">
    <source>
        <dbReference type="SAM" id="MobiDB-lite"/>
    </source>
</evidence>
<protein>
    <submittedName>
        <fullName evidence="2">Molybdenum ABC transporter, substrate-binding protein ModA</fullName>
    </submittedName>
</protein>
<evidence type="ECO:0000313" key="2">
    <source>
        <dbReference type="EMBL" id="CAA9251141.1"/>
    </source>
</evidence>
<organism evidence="2">
    <name type="scientific">uncultured Mycobacteriales bacterium</name>
    <dbReference type="NCBI Taxonomy" id="581187"/>
    <lineage>
        <taxon>Bacteria</taxon>
        <taxon>Bacillati</taxon>
        <taxon>Actinomycetota</taxon>
        <taxon>Actinomycetes</taxon>
        <taxon>Mycobacteriales</taxon>
        <taxon>environmental samples</taxon>
    </lineage>
</organism>
<reference evidence="2" key="1">
    <citation type="submission" date="2020-02" db="EMBL/GenBank/DDBJ databases">
        <authorList>
            <person name="Meier V. D."/>
        </authorList>
    </citation>
    <scope>NUCLEOTIDE SEQUENCE</scope>
    <source>
        <strain evidence="2">AVDCRST_MAG41</strain>
    </source>
</reference>
<name>A0A6J4IGH9_9ACTN</name>
<dbReference type="AlphaFoldDB" id="A0A6J4IGH9"/>
<feature type="compositionally biased region" description="Basic and acidic residues" evidence="1">
    <location>
        <begin position="204"/>
        <end position="223"/>
    </location>
</feature>
<feature type="compositionally biased region" description="Basic residues" evidence="1">
    <location>
        <begin position="169"/>
        <end position="203"/>
    </location>
</feature>